<evidence type="ECO:0000313" key="1">
    <source>
        <dbReference type="EMBL" id="PRY85930.1"/>
    </source>
</evidence>
<gene>
    <name evidence="1" type="ORF">CLW00_11061</name>
</gene>
<reference evidence="1 2" key="1">
    <citation type="submission" date="2018-03" db="EMBL/GenBank/DDBJ databases">
        <title>Genomic Encyclopedia of Archaeal and Bacterial Type Strains, Phase II (KMG-II): from individual species to whole genera.</title>
        <authorList>
            <person name="Goeker M."/>
        </authorList>
    </citation>
    <scope>NUCLEOTIDE SEQUENCE [LARGE SCALE GENOMIC DNA]</scope>
    <source>
        <strain evidence="1 2">DSM 27929</strain>
    </source>
</reference>
<name>A0A2T0WGT9_9BACT</name>
<accession>A0A2T0WGT9</accession>
<sequence length="57" mass="6978">MVYNADLLIHTLKIVFCLRILKYKGLQIKNQLHFRQLNSSYTNYIFEYMAAYCYFFL</sequence>
<protein>
    <submittedName>
        <fullName evidence="1">Uncharacterized protein</fullName>
    </submittedName>
</protein>
<evidence type="ECO:0000313" key="2">
    <source>
        <dbReference type="Proteomes" id="UP000238157"/>
    </source>
</evidence>
<dbReference type="AlphaFoldDB" id="A0A2T0WGT9"/>
<comment type="caution">
    <text evidence="1">The sequence shown here is derived from an EMBL/GenBank/DDBJ whole genome shotgun (WGS) entry which is preliminary data.</text>
</comment>
<proteinExistence type="predicted"/>
<dbReference type="Proteomes" id="UP000238157">
    <property type="component" value="Unassembled WGS sequence"/>
</dbReference>
<dbReference type="EMBL" id="PVTR01000010">
    <property type="protein sequence ID" value="PRY85930.1"/>
    <property type="molecule type" value="Genomic_DNA"/>
</dbReference>
<keyword evidence="2" id="KW-1185">Reference proteome</keyword>
<organism evidence="1 2">
    <name type="scientific">Mongoliibacter ruber</name>
    <dbReference type="NCBI Taxonomy" id="1750599"/>
    <lineage>
        <taxon>Bacteria</taxon>
        <taxon>Pseudomonadati</taxon>
        <taxon>Bacteroidota</taxon>
        <taxon>Cytophagia</taxon>
        <taxon>Cytophagales</taxon>
        <taxon>Cyclobacteriaceae</taxon>
        <taxon>Mongoliibacter</taxon>
    </lineage>
</organism>